<sequence>MNIFLFNIKAFIKKNLTLLGLLFSLFGFSQHSNSEQIYANGKGLTSIDLRSKELVGNSYINETYLSAKLSYSEVNYFVRYNAYLDEMEIEISGKPYYLPKSNNYTVTFEGVNKVYQLSNYDEKGTQKKGFFVVLVDGNKASLLVKEKIKLYDEVPAKLGFTKYEPPTLKRIKNEFYIDFKDKIIIKSPTNKKYFSNLFLTKSKEIELYIKKNKLNIKNESDLIQIFNYYNSIN</sequence>
<keyword evidence="3" id="KW-1185">Reference proteome</keyword>
<accession>A0A3D9RTG5</accession>
<reference evidence="2 3" key="1">
    <citation type="submission" date="2018-08" db="EMBL/GenBank/DDBJ databases">
        <title>Genomic Encyclopedia of Type Strains, Phase III (KMG-III): the genomes of soil and plant-associated and newly described type strains.</title>
        <authorList>
            <person name="Whitman W."/>
        </authorList>
    </citation>
    <scope>NUCLEOTIDE SEQUENCE [LARGE SCALE GENOMIC DNA]</scope>
    <source>
        <strain evidence="2 3">325-5</strain>
    </source>
</reference>
<dbReference type="EMBL" id="QTTQ01000009">
    <property type="protein sequence ID" value="REE83250.1"/>
    <property type="molecule type" value="Genomic_DNA"/>
</dbReference>
<protein>
    <recommendedName>
        <fullName evidence="4">GLPGLI family protein</fullName>
    </recommendedName>
</protein>
<organism evidence="2 3">
    <name type="scientific">Lutibacter oceani</name>
    <dbReference type="NCBI Taxonomy" id="1853311"/>
    <lineage>
        <taxon>Bacteria</taxon>
        <taxon>Pseudomonadati</taxon>
        <taxon>Bacteroidota</taxon>
        <taxon>Flavobacteriia</taxon>
        <taxon>Flavobacteriales</taxon>
        <taxon>Flavobacteriaceae</taxon>
        <taxon>Lutibacter</taxon>
    </lineage>
</organism>
<comment type="caution">
    <text evidence="2">The sequence shown here is derived from an EMBL/GenBank/DDBJ whole genome shotgun (WGS) entry which is preliminary data.</text>
</comment>
<feature type="chain" id="PRO_5017762145" description="GLPGLI family protein" evidence="1">
    <location>
        <begin position="30"/>
        <end position="233"/>
    </location>
</feature>
<evidence type="ECO:0008006" key="4">
    <source>
        <dbReference type="Google" id="ProtNLM"/>
    </source>
</evidence>
<name>A0A3D9RTG5_9FLAO</name>
<evidence type="ECO:0000313" key="2">
    <source>
        <dbReference type="EMBL" id="REE83250.1"/>
    </source>
</evidence>
<keyword evidence="1" id="KW-0732">Signal</keyword>
<feature type="signal peptide" evidence="1">
    <location>
        <begin position="1"/>
        <end position="29"/>
    </location>
</feature>
<evidence type="ECO:0000256" key="1">
    <source>
        <dbReference type="SAM" id="SignalP"/>
    </source>
</evidence>
<dbReference type="Proteomes" id="UP000256429">
    <property type="component" value="Unassembled WGS sequence"/>
</dbReference>
<dbReference type="RefSeq" id="WP_115877926.1">
    <property type="nucleotide sequence ID" value="NZ_QTTQ01000009.1"/>
</dbReference>
<dbReference type="AlphaFoldDB" id="A0A3D9RTG5"/>
<gene>
    <name evidence="2" type="ORF">BX611_0537</name>
</gene>
<proteinExistence type="predicted"/>
<evidence type="ECO:0000313" key="3">
    <source>
        <dbReference type="Proteomes" id="UP000256429"/>
    </source>
</evidence>
<dbReference type="OrthoDB" id="978006at2"/>